<dbReference type="AlphaFoldDB" id="W5T796"/>
<organism evidence="3 4">
    <name type="scientific">Nocardia nova SH22a</name>
    <dbReference type="NCBI Taxonomy" id="1415166"/>
    <lineage>
        <taxon>Bacteria</taxon>
        <taxon>Bacillati</taxon>
        <taxon>Actinomycetota</taxon>
        <taxon>Actinomycetes</taxon>
        <taxon>Mycobacteriales</taxon>
        <taxon>Nocardiaceae</taxon>
        <taxon>Nocardia</taxon>
    </lineage>
</organism>
<evidence type="ECO:0000259" key="2">
    <source>
        <dbReference type="Pfam" id="PF13400"/>
    </source>
</evidence>
<gene>
    <name evidence="3" type="ORF">NONO_c03910</name>
</gene>
<keyword evidence="3" id="KW-0547">Nucleotide-binding</keyword>
<dbReference type="GO" id="GO:0004386">
    <property type="term" value="F:helicase activity"/>
    <property type="evidence" value="ECO:0007669"/>
    <property type="project" value="UniProtKB-KW"/>
</dbReference>
<dbReference type="KEGG" id="nno:NONO_c03910"/>
<evidence type="ECO:0000256" key="1">
    <source>
        <dbReference type="SAM" id="Phobius"/>
    </source>
</evidence>
<feature type="domain" description="Putative Flp pilus-assembly TadG-like N-terminal" evidence="2">
    <location>
        <begin position="13"/>
        <end position="59"/>
    </location>
</feature>
<protein>
    <submittedName>
        <fullName evidence="3">Helicase/secretion neighborhood TadE-like protein</fullName>
    </submittedName>
</protein>
<name>W5T796_9NOCA</name>
<dbReference type="HOGENOM" id="CLU_104210_1_0_11"/>
<dbReference type="InterPro" id="IPR028087">
    <property type="entry name" value="Tad_N"/>
</dbReference>
<dbReference type="PATRIC" id="fig|1415166.3.peg.393"/>
<dbReference type="Pfam" id="PF13400">
    <property type="entry name" value="Tad"/>
    <property type="match status" value="1"/>
</dbReference>
<dbReference type="STRING" id="1415166.NONO_c03910"/>
<keyword evidence="1" id="KW-0812">Transmembrane</keyword>
<dbReference type="InterPro" id="IPR021202">
    <property type="entry name" value="Rv3654c-like"/>
</dbReference>
<dbReference type="NCBIfam" id="TIGR03816">
    <property type="entry name" value="tadE_like_DECH"/>
    <property type="match status" value="1"/>
</dbReference>
<keyword evidence="3" id="KW-0378">Hydrolase</keyword>
<keyword evidence="1" id="KW-0472">Membrane</keyword>
<sequence>MRARTPLWRNCAGGVTVTACLALVALLLVTIMIVQIASVICARHRAQSAADLGALAAAGALDSGVETACDRAESVVRAGRMHMVRCAAVDWDVTVTVDSEVSPAIVGRRSVVAVARAGPVADEKRS</sequence>
<keyword evidence="3" id="KW-0067">ATP-binding</keyword>
<dbReference type="eggNOG" id="ENOG5033B4F">
    <property type="taxonomic scope" value="Bacteria"/>
</dbReference>
<accession>W5T796</accession>
<keyword evidence="3" id="KW-0347">Helicase</keyword>
<proteinExistence type="predicted"/>
<evidence type="ECO:0000313" key="4">
    <source>
        <dbReference type="Proteomes" id="UP000019150"/>
    </source>
</evidence>
<dbReference type="EMBL" id="CP006850">
    <property type="protein sequence ID" value="AHH15205.1"/>
    <property type="molecule type" value="Genomic_DNA"/>
</dbReference>
<keyword evidence="1" id="KW-1133">Transmembrane helix</keyword>
<keyword evidence="4" id="KW-1185">Reference proteome</keyword>
<dbReference type="PROSITE" id="PS51257">
    <property type="entry name" value="PROKAR_LIPOPROTEIN"/>
    <property type="match status" value="1"/>
</dbReference>
<dbReference type="RefSeq" id="WP_025346740.1">
    <property type="nucleotide sequence ID" value="NZ_CP006850.1"/>
</dbReference>
<dbReference type="Proteomes" id="UP000019150">
    <property type="component" value="Chromosome"/>
</dbReference>
<evidence type="ECO:0000313" key="3">
    <source>
        <dbReference type="EMBL" id="AHH15205.1"/>
    </source>
</evidence>
<feature type="transmembrane region" description="Helical" evidence="1">
    <location>
        <begin position="12"/>
        <end position="37"/>
    </location>
</feature>
<reference evidence="3 4" key="1">
    <citation type="journal article" date="2014" name="Appl. Environ. Microbiol.">
        <title>Insights into the Microbial Degradation of Rubber and Gutta-Percha by Analysis of the Complete Genome of Nocardia nova SH22a.</title>
        <authorList>
            <person name="Luo Q."/>
            <person name="Hiessl S."/>
            <person name="Poehlein A."/>
            <person name="Daniel R."/>
            <person name="Steinbuchel A."/>
        </authorList>
    </citation>
    <scope>NUCLEOTIDE SEQUENCE [LARGE SCALE GENOMIC DNA]</scope>
    <source>
        <strain evidence="3">SH22a</strain>
    </source>
</reference>